<organism evidence="2 3">
    <name type="scientific">Gymnopus androsaceus JB14</name>
    <dbReference type="NCBI Taxonomy" id="1447944"/>
    <lineage>
        <taxon>Eukaryota</taxon>
        <taxon>Fungi</taxon>
        <taxon>Dikarya</taxon>
        <taxon>Basidiomycota</taxon>
        <taxon>Agaricomycotina</taxon>
        <taxon>Agaricomycetes</taxon>
        <taxon>Agaricomycetidae</taxon>
        <taxon>Agaricales</taxon>
        <taxon>Marasmiineae</taxon>
        <taxon>Omphalotaceae</taxon>
        <taxon>Gymnopus</taxon>
    </lineage>
</organism>
<dbReference type="EMBL" id="ML769420">
    <property type="protein sequence ID" value="KAE9404067.1"/>
    <property type="molecule type" value="Genomic_DNA"/>
</dbReference>
<dbReference type="Pfam" id="PF00583">
    <property type="entry name" value="Acetyltransf_1"/>
    <property type="match status" value="1"/>
</dbReference>
<dbReference type="Gene3D" id="3.40.630.30">
    <property type="match status" value="1"/>
</dbReference>
<evidence type="ECO:0000313" key="2">
    <source>
        <dbReference type="EMBL" id="KAE9404067.1"/>
    </source>
</evidence>
<dbReference type="GO" id="GO:0008999">
    <property type="term" value="F:protein-N-terminal-alanine acetyltransferase activity"/>
    <property type="evidence" value="ECO:0007669"/>
    <property type="project" value="TreeGrafter"/>
</dbReference>
<dbReference type="InterPro" id="IPR016181">
    <property type="entry name" value="Acyl_CoA_acyltransferase"/>
</dbReference>
<dbReference type="PANTHER" id="PTHR43441:SF11">
    <property type="entry name" value="RIBOSOMAL-PROTEIN-SERINE ACETYLTRANSFERASE"/>
    <property type="match status" value="1"/>
</dbReference>
<name>A0A6A4I4I2_9AGAR</name>
<dbReference type="Proteomes" id="UP000799118">
    <property type="component" value="Unassembled WGS sequence"/>
</dbReference>
<accession>A0A6A4I4I2</accession>
<dbReference type="GO" id="GO:1990189">
    <property type="term" value="F:protein N-terminal-serine acetyltransferase activity"/>
    <property type="evidence" value="ECO:0007669"/>
    <property type="project" value="TreeGrafter"/>
</dbReference>
<dbReference type="InterPro" id="IPR000182">
    <property type="entry name" value="GNAT_dom"/>
</dbReference>
<dbReference type="PROSITE" id="PS51186">
    <property type="entry name" value="GNAT"/>
    <property type="match status" value="1"/>
</dbReference>
<dbReference type="CDD" id="cd04301">
    <property type="entry name" value="NAT_SF"/>
    <property type="match status" value="1"/>
</dbReference>
<reference evidence="2" key="1">
    <citation type="journal article" date="2019" name="Environ. Microbiol.">
        <title>Fungal ecological strategies reflected in gene transcription - a case study of two litter decomposers.</title>
        <authorList>
            <person name="Barbi F."/>
            <person name="Kohler A."/>
            <person name="Barry K."/>
            <person name="Baskaran P."/>
            <person name="Daum C."/>
            <person name="Fauchery L."/>
            <person name="Ihrmark K."/>
            <person name="Kuo A."/>
            <person name="LaButti K."/>
            <person name="Lipzen A."/>
            <person name="Morin E."/>
            <person name="Grigoriev I.V."/>
            <person name="Henrissat B."/>
            <person name="Lindahl B."/>
            <person name="Martin F."/>
        </authorList>
    </citation>
    <scope>NUCLEOTIDE SEQUENCE</scope>
    <source>
        <strain evidence="2">JB14</strain>
    </source>
</reference>
<gene>
    <name evidence="2" type="ORF">BT96DRAFT_448412</name>
</gene>
<dbReference type="OrthoDB" id="630895at2759"/>
<dbReference type="GO" id="GO:0005737">
    <property type="term" value="C:cytoplasm"/>
    <property type="evidence" value="ECO:0007669"/>
    <property type="project" value="TreeGrafter"/>
</dbReference>
<protein>
    <submittedName>
        <fullName evidence="2">Acyl-CoA N-acyltransferase</fullName>
    </submittedName>
</protein>
<dbReference type="PANTHER" id="PTHR43441">
    <property type="entry name" value="RIBOSOMAL-PROTEIN-SERINE ACETYLTRANSFERASE"/>
    <property type="match status" value="1"/>
</dbReference>
<dbReference type="SUPFAM" id="SSF55729">
    <property type="entry name" value="Acyl-CoA N-acyltransferases (Nat)"/>
    <property type="match status" value="1"/>
</dbReference>
<dbReference type="InterPro" id="IPR051908">
    <property type="entry name" value="Ribosomal_N-acetyltransferase"/>
</dbReference>
<sequence>MPYSTMFQCTKCYPQDLSSLYQGSKFEEDLPTSISESLLHVIIETKDSGEFIGYTRLFKHSYKNRDAILGIALLPEFWGRGYATEVLTFIIDYAFQQLAMHRISLGTFANNTAAIKVYKRVGFVQEGVRRKANWMDGKWQDEILMAVLDEDWAASRQNGADA</sequence>
<evidence type="ECO:0000313" key="3">
    <source>
        <dbReference type="Proteomes" id="UP000799118"/>
    </source>
</evidence>
<evidence type="ECO:0000259" key="1">
    <source>
        <dbReference type="PROSITE" id="PS51186"/>
    </source>
</evidence>
<dbReference type="AlphaFoldDB" id="A0A6A4I4I2"/>
<feature type="domain" description="N-acetyltransferase" evidence="1">
    <location>
        <begin position="1"/>
        <end position="150"/>
    </location>
</feature>
<keyword evidence="3" id="KW-1185">Reference proteome</keyword>
<proteinExistence type="predicted"/>